<dbReference type="AlphaFoldDB" id="A0A2Z5QY80"/>
<feature type="compositionally biased region" description="Basic and acidic residues" evidence="1">
    <location>
        <begin position="1"/>
        <end position="18"/>
    </location>
</feature>
<proteinExistence type="predicted"/>
<organism evidence="2 3">
    <name type="scientific">Rothia aeria</name>
    <dbReference type="NCBI Taxonomy" id="172042"/>
    <lineage>
        <taxon>Bacteria</taxon>
        <taxon>Bacillati</taxon>
        <taxon>Actinomycetota</taxon>
        <taxon>Actinomycetes</taxon>
        <taxon>Micrococcales</taxon>
        <taxon>Micrococcaceae</taxon>
        <taxon>Rothia</taxon>
    </lineage>
</organism>
<evidence type="ECO:0000256" key="1">
    <source>
        <dbReference type="SAM" id="MobiDB-lite"/>
    </source>
</evidence>
<evidence type="ECO:0000313" key="2">
    <source>
        <dbReference type="EMBL" id="BAV87270.1"/>
    </source>
</evidence>
<reference evidence="2 3" key="1">
    <citation type="submission" date="2016-10" db="EMBL/GenBank/DDBJ databases">
        <title>Genome sequence of Rothia aeria strain JCM11412.</title>
        <authorList>
            <person name="Nambu T."/>
        </authorList>
    </citation>
    <scope>NUCLEOTIDE SEQUENCE [LARGE SCALE GENOMIC DNA]</scope>
    <source>
        <strain evidence="2 3">JCM 11412</strain>
    </source>
</reference>
<keyword evidence="3" id="KW-1185">Reference proteome</keyword>
<feature type="region of interest" description="Disordered" evidence="1">
    <location>
        <begin position="1"/>
        <end position="46"/>
    </location>
</feature>
<accession>A0A2Z5QY80</accession>
<name>A0A2Z5QY80_9MICC</name>
<sequence>MHHSDAPKEEEPSPKDPAEAVPLRTRKKIFPHARTSPPEYAGMPGH</sequence>
<gene>
    <name evidence="2" type="ORF">RA11412_0971</name>
</gene>
<protein>
    <submittedName>
        <fullName evidence="2">Uncharacterized protein</fullName>
    </submittedName>
</protein>
<dbReference type="KEGG" id="raj:RA11412_0971"/>
<evidence type="ECO:0000313" key="3">
    <source>
        <dbReference type="Proteomes" id="UP000250241"/>
    </source>
</evidence>
<dbReference type="EMBL" id="AP017895">
    <property type="protein sequence ID" value="BAV87270.1"/>
    <property type="molecule type" value="Genomic_DNA"/>
</dbReference>
<dbReference type="Proteomes" id="UP000250241">
    <property type="component" value="Chromosome"/>
</dbReference>